<evidence type="ECO:0000256" key="7">
    <source>
        <dbReference type="ARBA" id="ARBA00023136"/>
    </source>
</evidence>
<gene>
    <name evidence="10" type="ORF">A3B49_02455</name>
</gene>
<reference evidence="10 11" key="1">
    <citation type="journal article" date="2016" name="Nat. Commun.">
        <title>Thousands of microbial genomes shed light on interconnected biogeochemical processes in an aquifer system.</title>
        <authorList>
            <person name="Anantharaman K."/>
            <person name="Brown C.T."/>
            <person name="Hug L.A."/>
            <person name="Sharon I."/>
            <person name="Castelle C.J."/>
            <person name="Probst A.J."/>
            <person name="Thomas B.C."/>
            <person name="Singh A."/>
            <person name="Wilkins M.J."/>
            <person name="Karaoz U."/>
            <person name="Brodie E.L."/>
            <person name="Williams K.H."/>
            <person name="Hubbard S.S."/>
            <person name="Banfield J.F."/>
        </authorList>
    </citation>
    <scope>NUCLEOTIDE SEQUENCE [LARGE SCALE GENOMIC DNA]</scope>
</reference>
<keyword evidence="7 8" id="KW-0472">Membrane</keyword>
<comment type="subcellular location">
    <subcellularLocation>
        <location evidence="1">Cell membrane</location>
        <topology evidence="1">Multi-pass membrane protein</topology>
    </subcellularLocation>
</comment>
<feature type="transmembrane region" description="Helical" evidence="8">
    <location>
        <begin position="85"/>
        <end position="104"/>
    </location>
</feature>
<keyword evidence="3" id="KW-0328">Glycosyltransferase</keyword>
<name>A0A1F5MIU0_9BACT</name>
<evidence type="ECO:0000256" key="1">
    <source>
        <dbReference type="ARBA" id="ARBA00004651"/>
    </source>
</evidence>
<accession>A0A1F5MIU0</accession>
<feature type="transmembrane region" description="Helical" evidence="8">
    <location>
        <begin position="351"/>
        <end position="372"/>
    </location>
</feature>
<evidence type="ECO:0000313" key="11">
    <source>
        <dbReference type="Proteomes" id="UP000178017"/>
    </source>
</evidence>
<feature type="transmembrane region" description="Helical" evidence="8">
    <location>
        <begin position="204"/>
        <end position="225"/>
    </location>
</feature>
<dbReference type="PANTHER" id="PTHR33908">
    <property type="entry name" value="MANNOSYLTRANSFERASE YKCB-RELATED"/>
    <property type="match status" value="1"/>
</dbReference>
<evidence type="ECO:0000313" key="10">
    <source>
        <dbReference type="EMBL" id="OGE65268.1"/>
    </source>
</evidence>
<organism evidence="10 11">
    <name type="scientific">Candidatus Daviesbacteria bacterium RIFCSPLOWO2_01_FULL_40_24</name>
    <dbReference type="NCBI Taxonomy" id="1797787"/>
    <lineage>
        <taxon>Bacteria</taxon>
        <taxon>Candidatus Daviesiibacteriota</taxon>
    </lineage>
</organism>
<evidence type="ECO:0000256" key="4">
    <source>
        <dbReference type="ARBA" id="ARBA00022679"/>
    </source>
</evidence>
<protein>
    <recommendedName>
        <fullName evidence="9">ArnT-like N-terminal domain-containing protein</fullName>
    </recommendedName>
</protein>
<feature type="transmembrane region" description="Helical" evidence="8">
    <location>
        <begin position="162"/>
        <end position="192"/>
    </location>
</feature>
<feature type="transmembrane region" description="Helical" evidence="8">
    <location>
        <begin position="5"/>
        <end position="21"/>
    </location>
</feature>
<dbReference type="AlphaFoldDB" id="A0A1F5MIU0"/>
<dbReference type="GO" id="GO:0009103">
    <property type="term" value="P:lipopolysaccharide biosynthetic process"/>
    <property type="evidence" value="ECO:0007669"/>
    <property type="project" value="UniProtKB-ARBA"/>
</dbReference>
<dbReference type="Proteomes" id="UP000178017">
    <property type="component" value="Unassembled WGS sequence"/>
</dbReference>
<dbReference type="GO" id="GO:0016763">
    <property type="term" value="F:pentosyltransferase activity"/>
    <property type="evidence" value="ECO:0007669"/>
    <property type="project" value="TreeGrafter"/>
</dbReference>
<evidence type="ECO:0000259" key="9">
    <source>
        <dbReference type="Pfam" id="PF02366"/>
    </source>
</evidence>
<dbReference type="PANTHER" id="PTHR33908:SF11">
    <property type="entry name" value="MEMBRANE PROTEIN"/>
    <property type="match status" value="1"/>
</dbReference>
<feature type="transmembrane region" description="Helical" evidence="8">
    <location>
        <begin position="266"/>
        <end position="291"/>
    </location>
</feature>
<feature type="domain" description="ArnT-like N-terminal" evidence="9">
    <location>
        <begin position="85"/>
        <end position="223"/>
    </location>
</feature>
<comment type="caution">
    <text evidence="10">The sequence shown here is derived from an EMBL/GenBank/DDBJ whole genome shotgun (WGS) entry which is preliminary data.</text>
</comment>
<keyword evidence="2" id="KW-1003">Cell membrane</keyword>
<feature type="transmembrane region" description="Helical" evidence="8">
    <location>
        <begin position="110"/>
        <end position="128"/>
    </location>
</feature>
<dbReference type="InterPro" id="IPR003342">
    <property type="entry name" value="ArnT-like_N"/>
</dbReference>
<feature type="transmembrane region" description="Helical" evidence="8">
    <location>
        <begin position="298"/>
        <end position="316"/>
    </location>
</feature>
<sequence>MKRELLLIIIITVTGGFLRFYNLDWGQGIFTHPDEYHIVTSVNQLNFPYQMHPDFFSYGTFTIYLIYFTKEVLESLNLLISPFLIGRFYSAFFSTLSIPIIYLISRQLLTIRYSLLATFTVATIPGLIQQAHFATPESTLIFFILLNLLCQLRFNSSKQVRYLFLAGVCLGLGLAVKVSSFLMIIPLIALVFLTPNSILQKVKYLFFSLTTACLFFFITAPFVILDYSAFKSNLDYEGGLAAGKFVVFYTRQFINTIPIIFQLEKIYPYALGPTLEIFGLTGLGVSSYFCIIKRDRKLFLLILTFGLFFFFNSFLFAKWTRFSSPTFPFFALFSALLIFHLSNFTGRKMTIIVLVTLLLLHLISVLSFLSIYQRMDVRQTATDWISQNIPPNSIILLEGGNMIDVPLTGNYQKLGLDFYQLEENKEVQTDLISSLVTSDYFIIQSRRVFINHQRLPDQFPITANFYNRLFASQLGFQEVKIFTSYPQLKIQGWKLEIPDEVGEETWSVFDHPVIRIYKKMIPKTKEEYELILQI</sequence>
<proteinExistence type="predicted"/>
<evidence type="ECO:0000256" key="3">
    <source>
        <dbReference type="ARBA" id="ARBA00022676"/>
    </source>
</evidence>
<keyword evidence="5 8" id="KW-0812">Transmembrane</keyword>
<evidence type="ECO:0000256" key="2">
    <source>
        <dbReference type="ARBA" id="ARBA00022475"/>
    </source>
</evidence>
<keyword evidence="4" id="KW-0808">Transferase</keyword>
<keyword evidence="6 8" id="KW-1133">Transmembrane helix</keyword>
<dbReference type="GO" id="GO:0005886">
    <property type="term" value="C:plasma membrane"/>
    <property type="evidence" value="ECO:0007669"/>
    <property type="project" value="UniProtKB-SubCell"/>
</dbReference>
<evidence type="ECO:0000256" key="6">
    <source>
        <dbReference type="ARBA" id="ARBA00022989"/>
    </source>
</evidence>
<dbReference type="Pfam" id="PF02366">
    <property type="entry name" value="PMT"/>
    <property type="match status" value="1"/>
</dbReference>
<dbReference type="InterPro" id="IPR050297">
    <property type="entry name" value="LipidA_mod_glycosyltrf_83"/>
</dbReference>
<dbReference type="EMBL" id="MFDO01000021">
    <property type="protein sequence ID" value="OGE65268.1"/>
    <property type="molecule type" value="Genomic_DNA"/>
</dbReference>
<evidence type="ECO:0000256" key="5">
    <source>
        <dbReference type="ARBA" id="ARBA00022692"/>
    </source>
</evidence>
<feature type="transmembrane region" description="Helical" evidence="8">
    <location>
        <begin position="322"/>
        <end position="339"/>
    </location>
</feature>
<evidence type="ECO:0000256" key="8">
    <source>
        <dbReference type="SAM" id="Phobius"/>
    </source>
</evidence>